<gene>
    <name evidence="2" type="ORF">SPRG_17048</name>
</gene>
<evidence type="ECO:0000313" key="3">
    <source>
        <dbReference type="Proteomes" id="UP000030745"/>
    </source>
</evidence>
<dbReference type="VEuPathDB" id="FungiDB:SPRG_17048"/>
<dbReference type="AlphaFoldDB" id="A0A067BS95"/>
<dbReference type="OMA" id="IEHRWIK"/>
<sequence length="475" mass="53508">MTLLGKDADPAEVTVHATGLSSSPPKVLAERQQHVSVGQMLQRQHRGSVSDLEPVAAVTSSGTVADIKKAEPAPTPVITPSVVPKLTDHVRNFRQVLQELVAQGAIVTNNKALYTQQGNLAFYTRKNVTRRLQLRRHPELIRLSKLFWATVVPSMVETMDFHRYEQIFLRIHKVLAKIYRVEAGAINLEDDWRRDTNGNCRGLSYELFHAALFETIDIWCNSVKVQDYINLLASLLDGITRLNKEDSAFLKSLRDIRALDTKARPLSAPSARAKSTSPIKPIAEEAPFLKKIKPEKTPPPSAPRRPSKSPTKPPTLHHGYNSSIVYVDINGHAIPPINFEFDVDHPPLPRPHSPLRTRPAVRLGLSSPRLPETIEMDVEGHCVETKSADAPRRVATWQYEEKSNVERLAECTSSPLKGAILFSPSTYPIEHRWIKRSQARALHELKKTHDDAPLYDYFHTSPPHEDERLVRELDH</sequence>
<reference evidence="2 3" key="1">
    <citation type="journal article" date="2013" name="PLoS Genet.">
        <title>Distinctive expansion of potential virulence genes in the genome of the oomycete fish pathogen Saprolegnia parasitica.</title>
        <authorList>
            <person name="Jiang R.H."/>
            <person name="de Bruijn I."/>
            <person name="Haas B.J."/>
            <person name="Belmonte R."/>
            <person name="Lobach L."/>
            <person name="Christie J."/>
            <person name="van den Ackerveken G."/>
            <person name="Bottin A."/>
            <person name="Bulone V."/>
            <person name="Diaz-Moreno S.M."/>
            <person name="Dumas B."/>
            <person name="Fan L."/>
            <person name="Gaulin E."/>
            <person name="Govers F."/>
            <person name="Grenville-Briggs L.J."/>
            <person name="Horner N.R."/>
            <person name="Levin J.Z."/>
            <person name="Mammella M."/>
            <person name="Meijer H.J."/>
            <person name="Morris P."/>
            <person name="Nusbaum C."/>
            <person name="Oome S."/>
            <person name="Phillips A.J."/>
            <person name="van Rooyen D."/>
            <person name="Rzeszutek E."/>
            <person name="Saraiva M."/>
            <person name="Secombes C.J."/>
            <person name="Seidl M.F."/>
            <person name="Snel B."/>
            <person name="Stassen J.H."/>
            <person name="Sykes S."/>
            <person name="Tripathy S."/>
            <person name="van den Berg H."/>
            <person name="Vega-Arreguin J.C."/>
            <person name="Wawra S."/>
            <person name="Young S.K."/>
            <person name="Zeng Q."/>
            <person name="Dieguez-Uribeondo J."/>
            <person name="Russ C."/>
            <person name="Tyler B.M."/>
            <person name="van West P."/>
        </authorList>
    </citation>
    <scope>NUCLEOTIDE SEQUENCE [LARGE SCALE GENOMIC DNA]</scope>
    <source>
        <strain evidence="2 3">CBS 223.65</strain>
    </source>
</reference>
<dbReference type="EMBL" id="KK583632">
    <property type="protein sequence ID" value="KDO17542.1"/>
    <property type="molecule type" value="Genomic_DNA"/>
</dbReference>
<dbReference type="Proteomes" id="UP000030745">
    <property type="component" value="Unassembled WGS sequence"/>
</dbReference>
<dbReference type="OrthoDB" id="73493at2759"/>
<dbReference type="RefSeq" id="XP_012211751.1">
    <property type="nucleotide sequence ID" value="XM_012356361.1"/>
</dbReference>
<evidence type="ECO:0000256" key="1">
    <source>
        <dbReference type="SAM" id="MobiDB-lite"/>
    </source>
</evidence>
<name>A0A067BS95_SAPPC</name>
<protein>
    <submittedName>
        <fullName evidence="2">Uncharacterized protein</fullName>
    </submittedName>
</protein>
<evidence type="ECO:0000313" key="2">
    <source>
        <dbReference type="EMBL" id="KDO17542.1"/>
    </source>
</evidence>
<dbReference type="GeneID" id="24138613"/>
<dbReference type="KEGG" id="spar:SPRG_17048"/>
<organism evidence="2 3">
    <name type="scientific">Saprolegnia parasitica (strain CBS 223.65)</name>
    <dbReference type="NCBI Taxonomy" id="695850"/>
    <lineage>
        <taxon>Eukaryota</taxon>
        <taxon>Sar</taxon>
        <taxon>Stramenopiles</taxon>
        <taxon>Oomycota</taxon>
        <taxon>Saprolegniomycetes</taxon>
        <taxon>Saprolegniales</taxon>
        <taxon>Saprolegniaceae</taxon>
        <taxon>Saprolegnia</taxon>
    </lineage>
</organism>
<feature type="region of interest" description="Disordered" evidence="1">
    <location>
        <begin position="284"/>
        <end position="317"/>
    </location>
</feature>
<accession>A0A067BS95</accession>
<keyword evidence="3" id="KW-1185">Reference proteome</keyword>
<proteinExistence type="predicted"/>